<feature type="domain" description="Solute-binding protein family 3/N-terminal" evidence="3">
    <location>
        <begin position="21"/>
        <end position="246"/>
    </location>
</feature>
<comment type="similarity">
    <text evidence="1">Belongs to the bacterial solute-binding protein 3 family.</text>
</comment>
<sequence>MGWIRSWLLAFLIGLPLQAATLQLVTLQYPPYVYEELGEIRGVAFELVKEAFRRGGYGLEVRLLPWGRALQLVENGEADGIFTLFKTAERERFADFSEEVLLEQSISLFVRHDAPIEFNGELDTLLPFRFGVVRNVSYGERFDGWLSRHPEIARDLSHTGEANLNKLVRGRFDILVSNSGGAHFILERLGLVTRVRALRPEIQRIPSYLAFSKRRHLESVRRVFDKALKSMHADGTYQRIVAAYGM</sequence>
<accession>A0ABS7V8X6</accession>
<dbReference type="RefSeq" id="WP_224162443.1">
    <property type="nucleotide sequence ID" value="NZ_JAIRBT010000006.1"/>
</dbReference>
<evidence type="ECO:0000259" key="3">
    <source>
        <dbReference type="SMART" id="SM00062"/>
    </source>
</evidence>
<dbReference type="Gene3D" id="3.40.190.10">
    <property type="entry name" value="Periplasmic binding protein-like II"/>
    <property type="match status" value="2"/>
</dbReference>
<evidence type="ECO:0000256" key="1">
    <source>
        <dbReference type="ARBA" id="ARBA00010333"/>
    </source>
</evidence>
<dbReference type="EMBL" id="JAIRBT010000006">
    <property type="protein sequence ID" value="MBZ6065845.1"/>
    <property type="molecule type" value="Genomic_DNA"/>
</dbReference>
<evidence type="ECO:0000313" key="4">
    <source>
        <dbReference type="EMBL" id="MBZ6065845.1"/>
    </source>
</evidence>
<dbReference type="SUPFAM" id="SSF53850">
    <property type="entry name" value="Periplasmic binding protein-like II"/>
    <property type="match status" value="1"/>
</dbReference>
<dbReference type="Pfam" id="PF00497">
    <property type="entry name" value="SBP_bac_3"/>
    <property type="match status" value="1"/>
</dbReference>
<proteinExistence type="inferred from homology"/>
<protein>
    <submittedName>
        <fullName evidence="4">Transporter substrate-binding domain-containing protein</fullName>
    </submittedName>
</protein>
<dbReference type="PANTHER" id="PTHR35936:SF25">
    <property type="entry name" value="ABC TRANSPORTER SUBSTRATE-BINDING PROTEIN"/>
    <property type="match status" value="1"/>
</dbReference>
<dbReference type="SMART" id="SM00062">
    <property type="entry name" value="PBPb"/>
    <property type="match status" value="1"/>
</dbReference>
<reference evidence="4 5" key="1">
    <citation type="submission" date="2021-09" db="EMBL/GenBank/DDBJ databases">
        <title>Aeromonas schubertii isolated from Asian sea bass.</title>
        <authorList>
            <person name="Pinpimai K."/>
        </authorList>
    </citation>
    <scope>NUCLEOTIDE SEQUENCE [LARGE SCALE GENOMIC DNA]</scope>
    <source>
        <strain evidence="4 5">CHULA2021a</strain>
    </source>
</reference>
<keyword evidence="2" id="KW-0732">Signal</keyword>
<dbReference type="InterPro" id="IPR001638">
    <property type="entry name" value="Solute-binding_3/MltF_N"/>
</dbReference>
<dbReference type="PANTHER" id="PTHR35936">
    <property type="entry name" value="MEMBRANE-BOUND LYTIC MUREIN TRANSGLYCOSYLASE F"/>
    <property type="match status" value="1"/>
</dbReference>
<comment type="caution">
    <text evidence="4">The sequence shown here is derived from an EMBL/GenBank/DDBJ whole genome shotgun (WGS) entry which is preliminary data.</text>
</comment>
<keyword evidence="5" id="KW-1185">Reference proteome</keyword>
<evidence type="ECO:0000256" key="2">
    <source>
        <dbReference type="ARBA" id="ARBA00022729"/>
    </source>
</evidence>
<dbReference type="Proteomes" id="UP000774958">
    <property type="component" value="Unassembled WGS sequence"/>
</dbReference>
<organism evidence="4 5">
    <name type="scientific">Aeromonas schubertii</name>
    <dbReference type="NCBI Taxonomy" id="652"/>
    <lineage>
        <taxon>Bacteria</taxon>
        <taxon>Pseudomonadati</taxon>
        <taxon>Pseudomonadota</taxon>
        <taxon>Gammaproteobacteria</taxon>
        <taxon>Aeromonadales</taxon>
        <taxon>Aeromonadaceae</taxon>
        <taxon>Aeromonas</taxon>
    </lineage>
</organism>
<name>A0ABS7V8X6_9GAMM</name>
<gene>
    <name evidence="4" type="ORF">LA374_06470</name>
</gene>
<evidence type="ECO:0000313" key="5">
    <source>
        <dbReference type="Proteomes" id="UP000774958"/>
    </source>
</evidence>